<keyword evidence="2" id="KW-1185">Reference proteome</keyword>
<protein>
    <submittedName>
        <fullName evidence="1">Uncharacterized protein</fullName>
    </submittedName>
</protein>
<dbReference type="Proteomes" id="UP000598196">
    <property type="component" value="Unassembled WGS sequence"/>
</dbReference>
<evidence type="ECO:0000313" key="2">
    <source>
        <dbReference type="Proteomes" id="UP000598196"/>
    </source>
</evidence>
<dbReference type="AlphaFoldDB" id="A0A917YMP9"/>
<gene>
    <name evidence="1" type="ORF">GCM10010991_30700</name>
</gene>
<comment type="caution">
    <text evidence="1">The sequence shown here is derived from an EMBL/GenBank/DDBJ whole genome shotgun (WGS) entry which is preliminary data.</text>
</comment>
<sequence>MQGEFFIRGKKLAAFLFQQPFGRQPRPPFLCQPIHPIHDQPVFFGPLAVVRPPWINRVKQGLTRAVAGET</sequence>
<name>A0A917YMP9_9RHOB</name>
<reference evidence="1 2" key="1">
    <citation type="journal article" date="2014" name="Int. J. Syst. Evol. Microbiol.">
        <title>Complete genome sequence of Corynebacterium casei LMG S-19264T (=DSM 44701T), isolated from a smear-ripened cheese.</title>
        <authorList>
            <consortium name="US DOE Joint Genome Institute (JGI-PGF)"/>
            <person name="Walter F."/>
            <person name="Albersmeier A."/>
            <person name="Kalinowski J."/>
            <person name="Ruckert C."/>
        </authorList>
    </citation>
    <scope>NUCLEOTIDE SEQUENCE [LARGE SCALE GENOMIC DNA]</scope>
    <source>
        <strain evidence="1 2">CGMCC 1.7029</strain>
    </source>
</reference>
<accession>A0A917YMP9</accession>
<dbReference type="EMBL" id="BMLP01000007">
    <property type="protein sequence ID" value="GGO36550.1"/>
    <property type="molecule type" value="Genomic_DNA"/>
</dbReference>
<organism evidence="1 2">
    <name type="scientific">Gemmobacter aquaticus</name>
    <dbReference type="NCBI Taxonomy" id="490185"/>
    <lineage>
        <taxon>Bacteria</taxon>
        <taxon>Pseudomonadati</taxon>
        <taxon>Pseudomonadota</taxon>
        <taxon>Alphaproteobacteria</taxon>
        <taxon>Rhodobacterales</taxon>
        <taxon>Paracoccaceae</taxon>
        <taxon>Gemmobacter</taxon>
    </lineage>
</organism>
<proteinExistence type="predicted"/>
<evidence type="ECO:0000313" key="1">
    <source>
        <dbReference type="EMBL" id="GGO36550.1"/>
    </source>
</evidence>